<dbReference type="RefSeq" id="WP_260722696.1">
    <property type="nucleotide sequence ID" value="NZ_BAAABS010000062.1"/>
</dbReference>
<keyword evidence="3" id="KW-1185">Reference proteome</keyword>
<evidence type="ECO:0000313" key="3">
    <source>
        <dbReference type="Proteomes" id="UP001058271"/>
    </source>
</evidence>
<evidence type="ECO:0000313" key="2">
    <source>
        <dbReference type="EMBL" id="UWZ33445.1"/>
    </source>
</evidence>
<sequence length="72" mass="7656">MVVSGEVTEVATDAAGCGWVTLALRLTVGGEDKTVCGARRPAGRRRRQPLDPLRSAVDPLTAASTTHRQRGR</sequence>
<organism evidence="2 3">
    <name type="scientific">Dactylosporangium roseum</name>
    <dbReference type="NCBI Taxonomy" id="47989"/>
    <lineage>
        <taxon>Bacteria</taxon>
        <taxon>Bacillati</taxon>
        <taxon>Actinomycetota</taxon>
        <taxon>Actinomycetes</taxon>
        <taxon>Micromonosporales</taxon>
        <taxon>Micromonosporaceae</taxon>
        <taxon>Dactylosporangium</taxon>
    </lineage>
</organism>
<dbReference type="Proteomes" id="UP001058271">
    <property type="component" value="Chromosome"/>
</dbReference>
<proteinExistence type="predicted"/>
<protein>
    <submittedName>
        <fullName evidence="2">Uncharacterized protein</fullName>
    </submittedName>
</protein>
<dbReference type="EMBL" id="CP073721">
    <property type="protein sequence ID" value="UWZ33445.1"/>
    <property type="molecule type" value="Genomic_DNA"/>
</dbReference>
<evidence type="ECO:0000256" key="1">
    <source>
        <dbReference type="SAM" id="MobiDB-lite"/>
    </source>
</evidence>
<gene>
    <name evidence="2" type="ORF">Drose_19175</name>
</gene>
<feature type="region of interest" description="Disordered" evidence="1">
    <location>
        <begin position="37"/>
        <end position="72"/>
    </location>
</feature>
<reference evidence="2" key="1">
    <citation type="submission" date="2021-04" db="EMBL/GenBank/DDBJ databases">
        <title>Biosynthetic gene clusters of Dactylosporangioum roseum.</title>
        <authorList>
            <person name="Hartkoorn R.C."/>
            <person name="Beaudoing E."/>
            <person name="Hot D."/>
            <person name="Moureu S."/>
        </authorList>
    </citation>
    <scope>NUCLEOTIDE SEQUENCE</scope>
    <source>
        <strain evidence="2">NRRL B-16295</strain>
    </source>
</reference>
<accession>A0ABY5YUN4</accession>
<name>A0ABY5YUN4_9ACTN</name>